<keyword evidence="10" id="KW-0067">ATP-binding</keyword>
<dbReference type="PANTHER" id="PTHR43065">
    <property type="entry name" value="SENSOR HISTIDINE KINASE"/>
    <property type="match status" value="1"/>
</dbReference>
<evidence type="ECO:0000256" key="3">
    <source>
        <dbReference type="ARBA" id="ARBA00006434"/>
    </source>
</evidence>
<dbReference type="SMART" id="SM00387">
    <property type="entry name" value="HATPase_c"/>
    <property type="match status" value="1"/>
</dbReference>
<dbReference type="PRINTS" id="PR00344">
    <property type="entry name" value="BCTRLSENSOR"/>
</dbReference>
<dbReference type="OrthoDB" id="9764438at2"/>
<feature type="transmembrane region" description="Helical" evidence="14">
    <location>
        <begin position="367"/>
        <end position="387"/>
    </location>
</feature>
<feature type="transmembrane region" description="Helical" evidence="14">
    <location>
        <begin position="399"/>
        <end position="420"/>
    </location>
</feature>
<sequence length="990" mass="109919">MSFSLSALIAIILAYLFTLFFTAYAVEKNWIPSKWVRNPFIYVLSLGVYASAWAFYGSVGLAQQYGYGYLTYYLGISGAFVLAPVLLKPILRITRNYQLTSLADLFAFRFRSRAAGTVTTLVMLAAILPLITLQITAVTESFRLLNNEFGRIDIALGYCFVMTVFAILFGARHVSPREKHESLVFAIAFESIIKLVAICILGFVALYSVFDGPAAMDAWLDNNHMRLSSMQDPIQEGPWRTLLMVFFAAAVVMPHMFHMAFTENSSSRSLIHASWGLPLFLLIMAIMVPPILWAGVFLDVQTPAEYYAIGIGMALDDPWLSAIAFTGGLAAASGIVIVTTLAMAAMTLNHIVLPAFQPNPKKDMYDWLLWVRRWLIAAIFIASYGFYRYLSADKGLAELGIIAFVATLQFLPGVLGVLYWPGANRQGFLSGLMVGIFIWIWAMLLPLLDFQSLSWLDQLLPPTNHENWYLAATLSVLANFIVFVMVSITSTTRPIEESAAEACSIDTLSAPQRKELVAKTAEEFIASLSEPLGEQAAKREVVQALKDLNLNISENRPYQLRRLRSRIEINLSGLMGPSVAHSLVSKWLPFKYSSELQASHDIHFIEKGLEAYHSRLTGLAAELDSLRRFHRQTLERLPMGACSLGADGEILMWNSALAEQSGISAEEVVGSKVSNLVEPLRSLLLDFIEDDNTHLHKKAIEVEGRPRWISLHKGALENPDSHEYGGLVILLEDQTDTQLLEEELVHSERLASVGRLAAGVAHEIGNPITGIAMLAQDLKYESDDPTIHEIGEQVLEQTQRVSRIVQSLVNFSHTGNHLQHQEQGPVDIRQCAQDAIDLLKLSEKEQGVMFENHCPDDAIVLGDEQRLQQVFVNLLSNARDASPDNTCINVSAELEQHTVTIRVVDEGEGIAPEKIERIFEPFFTTKEVGKGTGLGLALVYSIIEEHYGQISIQSPVDKTTQTGTAVIINLPRFQLTANDEPETQVSDQEE</sequence>
<feature type="transmembrane region" description="Helical" evidence="14">
    <location>
        <begin position="152"/>
        <end position="171"/>
    </location>
</feature>
<evidence type="ECO:0000256" key="8">
    <source>
        <dbReference type="ARBA" id="ARBA00022741"/>
    </source>
</evidence>
<dbReference type="EMBL" id="AAQH01000012">
    <property type="protein sequence ID" value="EAT11877.1"/>
    <property type="molecule type" value="Genomic_DNA"/>
</dbReference>
<keyword evidence="18" id="KW-1185">Reference proteome</keyword>
<evidence type="ECO:0000256" key="7">
    <source>
        <dbReference type="ARBA" id="ARBA00022692"/>
    </source>
</evidence>
<dbReference type="InterPro" id="IPR005467">
    <property type="entry name" value="His_kinase_dom"/>
</dbReference>
<organism evidence="17 18">
    <name type="scientific">Bermanella marisrubri</name>
    <dbReference type="NCBI Taxonomy" id="207949"/>
    <lineage>
        <taxon>Bacteria</taxon>
        <taxon>Pseudomonadati</taxon>
        <taxon>Pseudomonadota</taxon>
        <taxon>Gammaproteobacteria</taxon>
        <taxon>Oceanospirillales</taxon>
        <taxon>Oceanospirillaceae</taxon>
        <taxon>Bermanella</taxon>
    </lineage>
</organism>
<comment type="subcellular location">
    <subcellularLocation>
        <location evidence="2">Membrane</location>
        <topology evidence="2">Multi-pass membrane protein</topology>
    </subcellularLocation>
</comment>
<feature type="transmembrane region" description="Helical" evidence="14">
    <location>
        <begin position="39"/>
        <end position="58"/>
    </location>
</feature>
<dbReference type="Gene3D" id="3.30.565.10">
    <property type="entry name" value="Histidine kinase-like ATPase, C-terminal domain"/>
    <property type="match status" value="1"/>
</dbReference>
<feature type="transmembrane region" description="Helical" evidence="14">
    <location>
        <begin position="70"/>
        <end position="91"/>
    </location>
</feature>
<evidence type="ECO:0000256" key="6">
    <source>
        <dbReference type="ARBA" id="ARBA00022679"/>
    </source>
</evidence>
<evidence type="ECO:0000256" key="2">
    <source>
        <dbReference type="ARBA" id="ARBA00004141"/>
    </source>
</evidence>
<feature type="transmembrane region" description="Helical" evidence="14">
    <location>
        <begin position="318"/>
        <end position="346"/>
    </location>
</feature>
<dbReference type="Pfam" id="PF02518">
    <property type="entry name" value="HATPase_c"/>
    <property type="match status" value="1"/>
</dbReference>
<evidence type="ECO:0000256" key="1">
    <source>
        <dbReference type="ARBA" id="ARBA00000085"/>
    </source>
</evidence>
<keyword evidence="7 14" id="KW-0812">Transmembrane</keyword>
<dbReference type="NCBIfam" id="TIGR00229">
    <property type="entry name" value="sensory_box"/>
    <property type="match status" value="1"/>
</dbReference>
<evidence type="ECO:0000313" key="17">
    <source>
        <dbReference type="EMBL" id="EAT11877.1"/>
    </source>
</evidence>
<dbReference type="SUPFAM" id="SSF55874">
    <property type="entry name" value="ATPase domain of HSP90 chaperone/DNA topoisomerase II/histidine kinase"/>
    <property type="match status" value="1"/>
</dbReference>
<dbReference type="InterPro" id="IPR035965">
    <property type="entry name" value="PAS-like_dom_sf"/>
</dbReference>
<accession>Q1N0Z7</accession>
<dbReference type="RefSeq" id="WP_007017902.1">
    <property type="nucleotide sequence ID" value="NZ_CH724115.1"/>
</dbReference>
<keyword evidence="13 14" id="KW-0472">Membrane</keyword>
<dbReference type="InterPro" id="IPR036097">
    <property type="entry name" value="HisK_dim/P_sf"/>
</dbReference>
<evidence type="ECO:0000256" key="12">
    <source>
        <dbReference type="ARBA" id="ARBA00023012"/>
    </source>
</evidence>
<dbReference type="PROSITE" id="PS50112">
    <property type="entry name" value="PAS"/>
    <property type="match status" value="1"/>
</dbReference>
<dbReference type="Pfam" id="PF00989">
    <property type="entry name" value="PAS"/>
    <property type="match status" value="1"/>
</dbReference>
<dbReference type="CDD" id="cd10322">
    <property type="entry name" value="SLC5sbd"/>
    <property type="match status" value="1"/>
</dbReference>
<dbReference type="PROSITE" id="PS50109">
    <property type="entry name" value="HIS_KIN"/>
    <property type="match status" value="1"/>
</dbReference>
<dbReference type="SUPFAM" id="SSF55785">
    <property type="entry name" value="PYP-like sensor domain (PAS domain)"/>
    <property type="match status" value="1"/>
</dbReference>
<dbReference type="InterPro" id="IPR001734">
    <property type="entry name" value="Na/solute_symporter"/>
</dbReference>
<dbReference type="Gene3D" id="1.20.1730.10">
    <property type="entry name" value="Sodium/glucose cotransporter"/>
    <property type="match status" value="1"/>
</dbReference>
<dbReference type="SUPFAM" id="SSF47384">
    <property type="entry name" value="Homodimeric domain of signal transducing histidine kinase"/>
    <property type="match status" value="1"/>
</dbReference>
<evidence type="ECO:0000256" key="4">
    <source>
        <dbReference type="ARBA" id="ARBA00012438"/>
    </source>
</evidence>
<dbReference type="InterPro" id="IPR003661">
    <property type="entry name" value="HisK_dim/P_dom"/>
</dbReference>
<keyword evidence="8" id="KW-0547">Nucleotide-binding</keyword>
<comment type="caution">
    <text evidence="17">The sequence shown here is derived from an EMBL/GenBank/DDBJ whole genome shotgun (WGS) entry which is preliminary data.</text>
</comment>
<dbReference type="SMART" id="SM00091">
    <property type="entry name" value="PAS"/>
    <property type="match status" value="1"/>
</dbReference>
<dbReference type="PROSITE" id="PS50283">
    <property type="entry name" value="NA_SOLUT_SYMP_3"/>
    <property type="match status" value="1"/>
</dbReference>
<evidence type="ECO:0000256" key="9">
    <source>
        <dbReference type="ARBA" id="ARBA00022777"/>
    </source>
</evidence>
<keyword evidence="9" id="KW-0418">Kinase</keyword>
<dbReference type="Proteomes" id="UP000004263">
    <property type="component" value="Unassembled WGS sequence"/>
</dbReference>
<evidence type="ECO:0000256" key="13">
    <source>
        <dbReference type="ARBA" id="ARBA00023136"/>
    </source>
</evidence>
<dbReference type="EC" id="2.7.13.3" evidence="4"/>
<evidence type="ECO:0000313" key="18">
    <source>
        <dbReference type="Proteomes" id="UP000004263"/>
    </source>
</evidence>
<dbReference type="GO" id="GO:0016020">
    <property type="term" value="C:membrane"/>
    <property type="evidence" value="ECO:0007669"/>
    <property type="project" value="UniProtKB-SubCell"/>
</dbReference>
<evidence type="ECO:0000256" key="11">
    <source>
        <dbReference type="ARBA" id="ARBA00022989"/>
    </source>
</evidence>
<dbReference type="Gene3D" id="1.10.287.130">
    <property type="match status" value="1"/>
</dbReference>
<feature type="transmembrane region" description="Helical" evidence="14">
    <location>
        <begin position="6"/>
        <end position="27"/>
    </location>
</feature>
<feature type="transmembrane region" description="Helical" evidence="14">
    <location>
        <begin position="239"/>
        <end position="261"/>
    </location>
</feature>
<feature type="domain" description="PAS" evidence="16">
    <location>
        <begin position="626"/>
        <end position="679"/>
    </location>
</feature>
<feature type="transmembrane region" description="Helical" evidence="14">
    <location>
        <begin position="112"/>
        <end position="132"/>
    </location>
</feature>
<comment type="similarity">
    <text evidence="3">Belongs to the sodium:solute symporter (SSF) (TC 2.A.21) family.</text>
</comment>
<keyword evidence="6" id="KW-0808">Transferase</keyword>
<protein>
    <recommendedName>
        <fullName evidence="4">histidine kinase</fullName>
        <ecNumber evidence="4">2.7.13.3</ecNumber>
    </recommendedName>
</protein>
<dbReference type="GO" id="GO:0000155">
    <property type="term" value="F:phosphorelay sensor kinase activity"/>
    <property type="evidence" value="ECO:0007669"/>
    <property type="project" value="InterPro"/>
</dbReference>
<dbReference type="CDD" id="cd00082">
    <property type="entry name" value="HisKA"/>
    <property type="match status" value="1"/>
</dbReference>
<dbReference type="PANTHER" id="PTHR43065:SF10">
    <property type="entry name" value="PEROXIDE STRESS-ACTIVATED HISTIDINE KINASE MAK3"/>
    <property type="match status" value="1"/>
</dbReference>
<evidence type="ECO:0000256" key="14">
    <source>
        <dbReference type="SAM" id="Phobius"/>
    </source>
</evidence>
<reference evidence="17 18" key="1">
    <citation type="submission" date="2006-03" db="EMBL/GenBank/DDBJ databases">
        <authorList>
            <person name="Pinhassi J."/>
            <person name="Pedros-Alio C."/>
            <person name="Ferriera S."/>
            <person name="Johnson J."/>
            <person name="Kravitz S."/>
            <person name="Halpern A."/>
            <person name="Remington K."/>
            <person name="Beeson K."/>
            <person name="Tran B."/>
            <person name="Rogers Y.-H."/>
            <person name="Friedman R."/>
            <person name="Venter J.C."/>
        </authorList>
    </citation>
    <scope>NUCLEOTIDE SEQUENCE [LARGE SCALE GENOMIC DNA]</scope>
    <source>
        <strain evidence="17 18">RED65</strain>
    </source>
</reference>
<dbReference type="InterPro" id="IPR000014">
    <property type="entry name" value="PAS"/>
</dbReference>
<dbReference type="AlphaFoldDB" id="Q1N0Z7"/>
<dbReference type="InterPro" id="IPR004358">
    <property type="entry name" value="Sig_transdc_His_kin-like_C"/>
</dbReference>
<evidence type="ECO:0000259" key="15">
    <source>
        <dbReference type="PROSITE" id="PS50109"/>
    </source>
</evidence>
<dbReference type="Gene3D" id="3.30.450.20">
    <property type="entry name" value="PAS domain"/>
    <property type="match status" value="1"/>
</dbReference>
<feature type="transmembrane region" description="Helical" evidence="14">
    <location>
        <begin position="273"/>
        <end position="298"/>
    </location>
</feature>
<dbReference type="GO" id="GO:0005524">
    <property type="term" value="F:ATP binding"/>
    <property type="evidence" value="ECO:0007669"/>
    <property type="project" value="UniProtKB-KW"/>
</dbReference>
<dbReference type="InterPro" id="IPR036890">
    <property type="entry name" value="HATPase_C_sf"/>
</dbReference>
<dbReference type="InterPro" id="IPR013767">
    <property type="entry name" value="PAS_fold"/>
</dbReference>
<keyword evidence="12" id="KW-0902">Two-component regulatory system</keyword>
<dbReference type="CDD" id="cd00130">
    <property type="entry name" value="PAS"/>
    <property type="match status" value="1"/>
</dbReference>
<keyword evidence="5" id="KW-0597">Phosphoprotein</keyword>
<feature type="transmembrane region" description="Helical" evidence="14">
    <location>
        <begin position="468"/>
        <end position="488"/>
    </location>
</feature>
<comment type="catalytic activity">
    <reaction evidence="1">
        <text>ATP + protein L-histidine = ADP + protein N-phospho-L-histidine.</text>
        <dbReference type="EC" id="2.7.13.3"/>
    </reaction>
</comment>
<name>Q1N0Z7_9GAMM</name>
<evidence type="ECO:0000259" key="16">
    <source>
        <dbReference type="PROSITE" id="PS50112"/>
    </source>
</evidence>
<evidence type="ECO:0000256" key="5">
    <source>
        <dbReference type="ARBA" id="ARBA00022553"/>
    </source>
</evidence>
<dbReference type="InterPro" id="IPR003594">
    <property type="entry name" value="HATPase_dom"/>
</dbReference>
<evidence type="ECO:0000256" key="10">
    <source>
        <dbReference type="ARBA" id="ARBA00022840"/>
    </source>
</evidence>
<gene>
    <name evidence="17" type="ORF">RED65_13987</name>
</gene>
<dbReference type="GO" id="GO:0022857">
    <property type="term" value="F:transmembrane transporter activity"/>
    <property type="evidence" value="ECO:0007669"/>
    <property type="project" value="InterPro"/>
</dbReference>
<proteinExistence type="inferred from homology"/>
<dbReference type="HOGENOM" id="CLU_000445_22_1_6"/>
<dbReference type="SMART" id="SM00388">
    <property type="entry name" value="HisKA"/>
    <property type="match status" value="1"/>
</dbReference>
<feature type="transmembrane region" description="Helical" evidence="14">
    <location>
        <begin position="183"/>
        <end position="210"/>
    </location>
</feature>
<dbReference type="Pfam" id="PF00512">
    <property type="entry name" value="HisKA"/>
    <property type="match status" value="1"/>
</dbReference>
<feature type="domain" description="Histidine kinase" evidence="15">
    <location>
        <begin position="759"/>
        <end position="974"/>
    </location>
</feature>
<dbReference type="STRING" id="207949.RED65_13987"/>
<keyword evidence="11 14" id="KW-1133">Transmembrane helix</keyword>
<dbReference type="InterPro" id="IPR038377">
    <property type="entry name" value="Na/Glc_symporter_sf"/>
</dbReference>
<dbReference type="GO" id="GO:0006355">
    <property type="term" value="P:regulation of DNA-templated transcription"/>
    <property type="evidence" value="ECO:0007669"/>
    <property type="project" value="InterPro"/>
</dbReference>
<feature type="transmembrane region" description="Helical" evidence="14">
    <location>
        <begin position="427"/>
        <end position="448"/>
    </location>
</feature>